<protein>
    <submittedName>
        <fullName evidence="2">Uncharacterized protein</fullName>
    </submittedName>
</protein>
<gene>
    <name evidence="2" type="ORF">ABDJ40_11345</name>
</gene>
<comment type="caution">
    <text evidence="2">The sequence shown here is derived from an EMBL/GenBank/DDBJ whole genome shotgun (WGS) entry which is preliminary data.</text>
</comment>
<feature type="region of interest" description="Disordered" evidence="1">
    <location>
        <begin position="156"/>
        <end position="178"/>
    </location>
</feature>
<organism evidence="2 3">
    <name type="scientific">Roseateles flavus</name>
    <dbReference type="NCBI Taxonomy" id="3149041"/>
    <lineage>
        <taxon>Bacteria</taxon>
        <taxon>Pseudomonadati</taxon>
        <taxon>Pseudomonadota</taxon>
        <taxon>Betaproteobacteria</taxon>
        <taxon>Burkholderiales</taxon>
        <taxon>Sphaerotilaceae</taxon>
        <taxon>Roseateles</taxon>
    </lineage>
</organism>
<reference evidence="2 3" key="1">
    <citation type="submission" date="2024-05" db="EMBL/GenBank/DDBJ databases">
        <title>Roseateles sp. 2.12 16S ribosomal RNA gene Genome sequencing and assembly.</title>
        <authorList>
            <person name="Woo H."/>
        </authorList>
    </citation>
    <scope>NUCLEOTIDE SEQUENCE [LARGE SCALE GENOMIC DNA]</scope>
    <source>
        <strain evidence="2 3">2.12</strain>
    </source>
</reference>
<dbReference type="Proteomes" id="UP001462640">
    <property type="component" value="Unassembled WGS sequence"/>
</dbReference>
<sequence>MPRAAWRLALATLVLAACAPRPGELQKDRPFTRCAAFEFRVPDEQALKQAQLLMVEAAIDLGLRFESETAMGGFMLRIGGPGHPMVFQLQSQDGPWTDKYWLGAEHLAGGPPQPPPPGAPSHWKPYVPSAACLEENALKFAELRRRFAARWAVRDGDPKGFLPLKSRSEKAAGGGHAR</sequence>
<dbReference type="PROSITE" id="PS51257">
    <property type="entry name" value="PROKAR_LIPOPROTEIN"/>
    <property type="match status" value="1"/>
</dbReference>
<dbReference type="EMBL" id="JBDPZC010000004">
    <property type="protein sequence ID" value="MEO3713358.1"/>
    <property type="molecule type" value="Genomic_DNA"/>
</dbReference>
<keyword evidence="3" id="KW-1185">Reference proteome</keyword>
<dbReference type="RefSeq" id="WP_347609722.1">
    <property type="nucleotide sequence ID" value="NZ_JBDPZC010000004.1"/>
</dbReference>
<proteinExistence type="predicted"/>
<name>A0ABV0GE58_9BURK</name>
<evidence type="ECO:0000256" key="1">
    <source>
        <dbReference type="SAM" id="MobiDB-lite"/>
    </source>
</evidence>
<evidence type="ECO:0000313" key="3">
    <source>
        <dbReference type="Proteomes" id="UP001462640"/>
    </source>
</evidence>
<evidence type="ECO:0000313" key="2">
    <source>
        <dbReference type="EMBL" id="MEO3713358.1"/>
    </source>
</evidence>
<accession>A0ABV0GE58</accession>